<evidence type="ECO:0000313" key="1">
    <source>
        <dbReference type="EMBL" id="GAG04116.1"/>
    </source>
</evidence>
<protein>
    <submittedName>
        <fullName evidence="1">Uncharacterized protein</fullName>
    </submittedName>
</protein>
<sequence length="32" mass="3537">MIGIIGGSGLDNPKFLKNAEEKEVETKYEGRI</sequence>
<name>X0VU92_9ZZZZ</name>
<proteinExistence type="predicted"/>
<comment type="caution">
    <text evidence="1">The sequence shown here is derived from an EMBL/GenBank/DDBJ whole genome shotgun (WGS) entry which is preliminary data.</text>
</comment>
<reference evidence="1" key="1">
    <citation type="journal article" date="2014" name="Front. Microbiol.">
        <title>High frequency of phylogenetically diverse reductive dehalogenase-homologous genes in deep subseafloor sedimentary metagenomes.</title>
        <authorList>
            <person name="Kawai M."/>
            <person name="Futagami T."/>
            <person name="Toyoda A."/>
            <person name="Takaki Y."/>
            <person name="Nishi S."/>
            <person name="Hori S."/>
            <person name="Arai W."/>
            <person name="Tsubouchi T."/>
            <person name="Morono Y."/>
            <person name="Uchiyama I."/>
            <person name="Ito T."/>
            <person name="Fujiyama A."/>
            <person name="Inagaki F."/>
            <person name="Takami H."/>
        </authorList>
    </citation>
    <scope>NUCLEOTIDE SEQUENCE</scope>
    <source>
        <strain evidence="1">Expedition CK06-06</strain>
    </source>
</reference>
<accession>X0VU92</accession>
<organism evidence="1">
    <name type="scientific">marine sediment metagenome</name>
    <dbReference type="NCBI Taxonomy" id="412755"/>
    <lineage>
        <taxon>unclassified sequences</taxon>
        <taxon>metagenomes</taxon>
        <taxon>ecological metagenomes</taxon>
    </lineage>
</organism>
<gene>
    <name evidence="1" type="ORF">S01H1_32554</name>
</gene>
<dbReference type="EMBL" id="BARS01020165">
    <property type="protein sequence ID" value="GAG04116.1"/>
    <property type="molecule type" value="Genomic_DNA"/>
</dbReference>
<dbReference type="AlphaFoldDB" id="X0VU92"/>
<feature type="non-terminal residue" evidence="1">
    <location>
        <position position="32"/>
    </location>
</feature>